<name>A0A556RVW4_9GAMM</name>
<sequence>MNNFNLLTPLQFQSGISIKNRLFLSSIGLDLATSSGECTSELVDFYKKIIDGGVGMIKIGNSTVSPYSRLHERGLALYELKHAQALKPILEYADEKNVLVVVQLQHYGAQGSSSHTARPLLSPSGLFCKRMSKKFPEDKVVEMSISDIETVIEEFAHAAWLVQQVGGKAIQIQAGNGYLISSFLSPYTNKRTDDYGGNPKKRALILRRIIEAIQVKTNYNLSIFVRLGIDDCFDNDEGQKPEYLQEVVEDLERLNIDGIECSMCIGETFHKFLSGYDPEIKNRIFSGANKIKSFTTKIPVGCTGLVRSISDANELLEKYKIDYIGMSRALFADPNLLPKYFENTEINACRYDGFCFRDKSNPDLDRVYCCVNPDFLRNPKIKYE</sequence>
<evidence type="ECO:0000256" key="1">
    <source>
        <dbReference type="ARBA" id="ARBA00022630"/>
    </source>
</evidence>
<dbReference type="Gene3D" id="3.20.20.70">
    <property type="entry name" value="Aldolase class I"/>
    <property type="match status" value="1"/>
</dbReference>
<dbReference type="PANTHER" id="PTHR43656:SF2">
    <property type="entry name" value="BINDING OXIDOREDUCTASE, PUTATIVE (AFU_ORTHOLOGUE AFUA_2G08260)-RELATED"/>
    <property type="match status" value="1"/>
</dbReference>
<keyword evidence="2" id="KW-0560">Oxidoreductase</keyword>
<feature type="domain" description="NADH:flavin oxidoreductase/NADH oxidase N-terminal" evidence="3">
    <location>
        <begin position="6"/>
        <end position="341"/>
    </location>
</feature>
<protein>
    <recommendedName>
        <fullName evidence="3">NADH:flavin oxidoreductase/NADH oxidase N-terminal domain-containing protein</fullName>
    </recommendedName>
</protein>
<accession>A0A556RVW4</accession>
<evidence type="ECO:0000313" key="5">
    <source>
        <dbReference type="Proteomes" id="UP000319483"/>
    </source>
</evidence>
<evidence type="ECO:0000256" key="2">
    <source>
        <dbReference type="ARBA" id="ARBA00023002"/>
    </source>
</evidence>
<proteinExistence type="predicted"/>
<dbReference type="AlphaFoldDB" id="A0A556RVW4"/>
<dbReference type="EMBL" id="VMHM01000018">
    <property type="protein sequence ID" value="TSJ93036.1"/>
    <property type="molecule type" value="Genomic_DNA"/>
</dbReference>
<dbReference type="GO" id="GO:0016491">
    <property type="term" value="F:oxidoreductase activity"/>
    <property type="evidence" value="ECO:0007669"/>
    <property type="project" value="UniProtKB-KW"/>
</dbReference>
<dbReference type="InterPro" id="IPR013785">
    <property type="entry name" value="Aldolase_TIM"/>
</dbReference>
<gene>
    <name evidence="4" type="ORF">FPQ15_12330</name>
</gene>
<dbReference type="InterPro" id="IPR051799">
    <property type="entry name" value="NADH_flavin_oxidoreductase"/>
</dbReference>
<dbReference type="InterPro" id="IPR001155">
    <property type="entry name" value="OxRdtase_FMN_N"/>
</dbReference>
<comment type="caution">
    <text evidence="4">The sequence shown here is derived from an EMBL/GenBank/DDBJ whole genome shotgun (WGS) entry which is preliminary data.</text>
</comment>
<dbReference type="Proteomes" id="UP000319483">
    <property type="component" value="Unassembled WGS sequence"/>
</dbReference>
<dbReference type="Pfam" id="PF00724">
    <property type="entry name" value="Oxidored_FMN"/>
    <property type="match status" value="1"/>
</dbReference>
<dbReference type="SUPFAM" id="SSF51395">
    <property type="entry name" value="FMN-linked oxidoreductases"/>
    <property type="match status" value="1"/>
</dbReference>
<keyword evidence="1" id="KW-0285">Flavoprotein</keyword>
<dbReference type="PANTHER" id="PTHR43656">
    <property type="entry name" value="BINDING OXIDOREDUCTASE, PUTATIVE (AFU_ORTHOLOGUE AFUA_2G08260)-RELATED"/>
    <property type="match status" value="1"/>
</dbReference>
<dbReference type="RefSeq" id="WP_144093054.1">
    <property type="nucleotide sequence ID" value="NZ_VMHM01000018.1"/>
</dbReference>
<organism evidence="4 5">
    <name type="scientific">Gilliamella apicola</name>
    <dbReference type="NCBI Taxonomy" id="1196095"/>
    <lineage>
        <taxon>Bacteria</taxon>
        <taxon>Pseudomonadati</taxon>
        <taxon>Pseudomonadota</taxon>
        <taxon>Gammaproteobacteria</taxon>
        <taxon>Orbales</taxon>
        <taxon>Orbaceae</taxon>
        <taxon>Gilliamella</taxon>
    </lineage>
</organism>
<reference evidence="4 5" key="1">
    <citation type="submission" date="2019-07" db="EMBL/GenBank/DDBJ databases">
        <title>Gilliamella genomes.</title>
        <authorList>
            <person name="Zheng H."/>
        </authorList>
    </citation>
    <scope>NUCLEOTIDE SEQUENCE [LARGE SCALE GENOMIC DNA]</scope>
    <source>
        <strain evidence="4 5">W8127</strain>
    </source>
</reference>
<dbReference type="GO" id="GO:0010181">
    <property type="term" value="F:FMN binding"/>
    <property type="evidence" value="ECO:0007669"/>
    <property type="project" value="InterPro"/>
</dbReference>
<evidence type="ECO:0000259" key="3">
    <source>
        <dbReference type="Pfam" id="PF00724"/>
    </source>
</evidence>
<evidence type="ECO:0000313" key="4">
    <source>
        <dbReference type="EMBL" id="TSJ93036.1"/>
    </source>
</evidence>